<comment type="subunit">
    <text evidence="2">Homotetramer.</text>
</comment>
<evidence type="ECO:0000256" key="5">
    <source>
        <dbReference type="ARBA" id="ARBA00038894"/>
    </source>
</evidence>
<dbReference type="Pfam" id="PF13622">
    <property type="entry name" value="4HBT_3"/>
    <property type="match status" value="1"/>
</dbReference>
<accession>A0A1I1IX74</accession>
<evidence type="ECO:0000256" key="1">
    <source>
        <dbReference type="ARBA" id="ARBA00006538"/>
    </source>
</evidence>
<feature type="domain" description="Acyl-CoA thioesterase 2 C-terminal" evidence="9">
    <location>
        <begin position="174"/>
        <end position="282"/>
    </location>
</feature>
<dbReference type="OrthoDB" id="9781019at2"/>
<evidence type="ECO:0000256" key="2">
    <source>
        <dbReference type="ARBA" id="ARBA00011881"/>
    </source>
</evidence>
<protein>
    <recommendedName>
        <fullName evidence="7">Acyl-CoA thioesterase 2</fullName>
        <ecNumber evidence="5">3.1.2.20</ecNumber>
    </recommendedName>
    <alternativeName>
        <fullName evidence="8">Thioesterase II</fullName>
    </alternativeName>
</protein>
<reference evidence="11 12" key="1">
    <citation type="submission" date="2016-10" db="EMBL/GenBank/DDBJ databases">
        <authorList>
            <person name="de Groot N.N."/>
        </authorList>
    </citation>
    <scope>NUCLEOTIDE SEQUENCE [LARGE SCALE GENOMIC DNA]</scope>
    <source>
        <strain evidence="11 12">DSM 6793</strain>
    </source>
</reference>
<dbReference type="FunFam" id="2.40.160.210:FF:000001">
    <property type="entry name" value="Acyl-CoA thioesterase II"/>
    <property type="match status" value="1"/>
</dbReference>
<dbReference type="InterPro" id="IPR025652">
    <property type="entry name" value="TesB_C"/>
</dbReference>
<gene>
    <name evidence="11" type="ORF">SAMN05421780_105128</name>
</gene>
<feature type="domain" description="Acyl-CoA thioesterase-like N-terminal HotDog" evidence="10">
    <location>
        <begin position="28"/>
        <end position="108"/>
    </location>
</feature>
<dbReference type="RefSeq" id="WP_091511701.1">
    <property type="nucleotide sequence ID" value="NZ_FOLE01000005.1"/>
</dbReference>
<dbReference type="InterPro" id="IPR049449">
    <property type="entry name" value="TesB_ACOT8-like_N"/>
</dbReference>
<organism evidence="11 12">
    <name type="scientific">Flexibacter flexilis DSM 6793</name>
    <dbReference type="NCBI Taxonomy" id="927664"/>
    <lineage>
        <taxon>Bacteria</taxon>
        <taxon>Pseudomonadati</taxon>
        <taxon>Bacteroidota</taxon>
        <taxon>Cytophagia</taxon>
        <taxon>Cytophagales</taxon>
        <taxon>Flexibacteraceae</taxon>
        <taxon>Flexibacter</taxon>
    </lineage>
</organism>
<dbReference type="Proteomes" id="UP000199514">
    <property type="component" value="Unassembled WGS sequence"/>
</dbReference>
<dbReference type="CDD" id="cd03444">
    <property type="entry name" value="Thioesterase_II_repeat1"/>
    <property type="match status" value="1"/>
</dbReference>
<dbReference type="EMBL" id="FOLE01000005">
    <property type="protein sequence ID" value="SFC40949.1"/>
    <property type="molecule type" value="Genomic_DNA"/>
</dbReference>
<dbReference type="PANTHER" id="PTHR11066">
    <property type="entry name" value="ACYL-COA THIOESTERASE"/>
    <property type="match status" value="1"/>
</dbReference>
<dbReference type="InterPro" id="IPR003703">
    <property type="entry name" value="Acyl_CoA_thio"/>
</dbReference>
<dbReference type="InterPro" id="IPR029069">
    <property type="entry name" value="HotDog_dom_sf"/>
</dbReference>
<sequence length="305" mass="33876">MQTTTELLEIIELEQQSERVFVGKSRFMGSPNIFGGQVVAQALNAATRTVTKERVCHSLHCYFVLPGNLKLPVSYEVAAVRDGGSFTTRFVTAKQNDVPIFVMAASFQGEEVGVAHQVTMPQVPAPETLSGWIDLSFMEDAHEQARMSLFVNAERPLEMRSCFQPDYSDSAQLQNKSQVWFRFKDVPENISLPHIQQLIAYASDYNILGTALLAHGNKYNYINTQMASLDHAIWFHKPVTDLTDWLLFDMVSPAAAGARGFASGHIFSRAGELVATVAQEGLLRPMTLREPVHSNNAQTVARAEK</sequence>
<evidence type="ECO:0000256" key="6">
    <source>
        <dbReference type="ARBA" id="ARBA00050943"/>
    </source>
</evidence>
<evidence type="ECO:0000256" key="3">
    <source>
        <dbReference type="ARBA" id="ARBA00022801"/>
    </source>
</evidence>
<dbReference type="GO" id="GO:0047617">
    <property type="term" value="F:fatty acyl-CoA hydrolase activity"/>
    <property type="evidence" value="ECO:0007669"/>
    <property type="project" value="UniProtKB-EC"/>
</dbReference>
<dbReference type="STRING" id="927664.SAMN05421780_105128"/>
<evidence type="ECO:0000256" key="7">
    <source>
        <dbReference type="ARBA" id="ARBA00071120"/>
    </source>
</evidence>
<dbReference type="GO" id="GO:0009062">
    <property type="term" value="P:fatty acid catabolic process"/>
    <property type="evidence" value="ECO:0007669"/>
    <property type="project" value="TreeGrafter"/>
</dbReference>
<keyword evidence="12" id="KW-1185">Reference proteome</keyword>
<dbReference type="Pfam" id="PF02551">
    <property type="entry name" value="Acyl_CoA_thio"/>
    <property type="match status" value="1"/>
</dbReference>
<name>A0A1I1IX74_9BACT</name>
<dbReference type="AlphaFoldDB" id="A0A1I1IX74"/>
<dbReference type="GO" id="GO:0006637">
    <property type="term" value="P:acyl-CoA metabolic process"/>
    <property type="evidence" value="ECO:0007669"/>
    <property type="project" value="InterPro"/>
</dbReference>
<dbReference type="EC" id="3.1.2.20" evidence="5"/>
<evidence type="ECO:0000313" key="12">
    <source>
        <dbReference type="Proteomes" id="UP000199514"/>
    </source>
</evidence>
<keyword evidence="3" id="KW-0378">Hydrolase</keyword>
<comment type="catalytic activity">
    <reaction evidence="6">
        <text>a fatty acyl-CoA + H2O = a fatty acid + CoA + H(+)</text>
        <dbReference type="Rhea" id="RHEA:16781"/>
        <dbReference type="ChEBI" id="CHEBI:15377"/>
        <dbReference type="ChEBI" id="CHEBI:15378"/>
        <dbReference type="ChEBI" id="CHEBI:28868"/>
        <dbReference type="ChEBI" id="CHEBI:57287"/>
        <dbReference type="ChEBI" id="CHEBI:77636"/>
        <dbReference type="EC" id="3.1.2.20"/>
    </reaction>
    <physiologicalReaction direction="left-to-right" evidence="6">
        <dbReference type="Rhea" id="RHEA:16782"/>
    </physiologicalReaction>
</comment>
<comment type="similarity">
    <text evidence="1">Belongs to the C/M/P thioester hydrolase family.</text>
</comment>
<evidence type="ECO:0000256" key="8">
    <source>
        <dbReference type="ARBA" id="ARBA00079653"/>
    </source>
</evidence>
<evidence type="ECO:0000259" key="9">
    <source>
        <dbReference type="Pfam" id="PF02551"/>
    </source>
</evidence>
<dbReference type="CDD" id="cd03445">
    <property type="entry name" value="Thioesterase_II_repeat2"/>
    <property type="match status" value="1"/>
</dbReference>
<evidence type="ECO:0000259" key="10">
    <source>
        <dbReference type="Pfam" id="PF13622"/>
    </source>
</evidence>
<proteinExistence type="inferred from homology"/>
<dbReference type="PANTHER" id="PTHR11066:SF34">
    <property type="entry name" value="ACYL-COENZYME A THIOESTERASE 8"/>
    <property type="match status" value="1"/>
</dbReference>
<evidence type="ECO:0000313" key="11">
    <source>
        <dbReference type="EMBL" id="SFC40949.1"/>
    </source>
</evidence>
<dbReference type="InterPro" id="IPR042171">
    <property type="entry name" value="Acyl-CoA_hotdog"/>
</dbReference>
<keyword evidence="4" id="KW-0443">Lipid metabolism</keyword>
<dbReference type="Gene3D" id="2.40.160.210">
    <property type="entry name" value="Acyl-CoA thioesterase, double hotdog domain"/>
    <property type="match status" value="1"/>
</dbReference>
<dbReference type="SUPFAM" id="SSF54637">
    <property type="entry name" value="Thioesterase/thiol ester dehydrase-isomerase"/>
    <property type="match status" value="2"/>
</dbReference>
<evidence type="ECO:0000256" key="4">
    <source>
        <dbReference type="ARBA" id="ARBA00023098"/>
    </source>
</evidence>